<protein>
    <recommendedName>
        <fullName evidence="5">ABC transmembrane type-1 domain-containing protein</fullName>
    </recommendedName>
</protein>
<dbReference type="OrthoDB" id="6500128at2759"/>
<gene>
    <name evidence="6" type="ORF">CGOC_LOCUS7569</name>
</gene>
<keyword evidence="3" id="KW-1133">Transmembrane helix</keyword>
<dbReference type="PANTHER" id="PTHR43394">
    <property type="entry name" value="ATP-DEPENDENT PERMEASE MDL1, MITOCHONDRIAL"/>
    <property type="match status" value="1"/>
</dbReference>
<keyword evidence="4" id="KW-0472">Membrane</keyword>
<organism evidence="6 7">
    <name type="scientific">Cylicostephanus goldi</name>
    <name type="common">Nematode worm</name>
    <dbReference type="NCBI Taxonomy" id="71465"/>
    <lineage>
        <taxon>Eukaryota</taxon>
        <taxon>Metazoa</taxon>
        <taxon>Ecdysozoa</taxon>
        <taxon>Nematoda</taxon>
        <taxon>Chromadorea</taxon>
        <taxon>Rhabditida</taxon>
        <taxon>Rhabditina</taxon>
        <taxon>Rhabditomorpha</taxon>
        <taxon>Strongyloidea</taxon>
        <taxon>Strongylidae</taxon>
        <taxon>Cylicostephanus</taxon>
    </lineage>
</organism>
<evidence type="ECO:0000256" key="1">
    <source>
        <dbReference type="ARBA" id="ARBA00004141"/>
    </source>
</evidence>
<name>A0A3P6UJH0_CYLGO</name>
<dbReference type="SUPFAM" id="SSF90123">
    <property type="entry name" value="ABC transporter transmembrane region"/>
    <property type="match status" value="1"/>
</dbReference>
<evidence type="ECO:0000256" key="4">
    <source>
        <dbReference type="ARBA" id="ARBA00023136"/>
    </source>
</evidence>
<proteinExistence type="predicted"/>
<dbReference type="Gene3D" id="1.20.1560.10">
    <property type="entry name" value="ABC transporter type 1, transmembrane domain"/>
    <property type="match status" value="1"/>
</dbReference>
<dbReference type="AlphaFoldDB" id="A0A3P6UJH0"/>
<comment type="subcellular location">
    <subcellularLocation>
        <location evidence="1">Membrane</location>
        <topology evidence="1">Multi-pass membrane protein</topology>
    </subcellularLocation>
</comment>
<dbReference type="InterPro" id="IPR039421">
    <property type="entry name" value="Type_1_exporter"/>
</dbReference>
<keyword evidence="7" id="KW-1185">Reference proteome</keyword>
<dbReference type="InterPro" id="IPR011527">
    <property type="entry name" value="ABC1_TM_dom"/>
</dbReference>
<dbReference type="Proteomes" id="UP000271889">
    <property type="component" value="Unassembled WGS sequence"/>
</dbReference>
<sequence>MIILTKFYGDFYDVSSSLFASFFSPSESAPLFQRLSESTQNTVAKANQIAAEVLSTMRTVRSFACEKREVNRFSNTLSNVLKFDKKRSLASAGYTWSCDIAESITIAIILFYGGHLVFSGSGCFHEIFEKGVNNLTRLLTQTLATDIEYYLIVRNLREILRLLFDEIKCNGL</sequence>
<dbReference type="EMBL" id="UYRV01026479">
    <property type="protein sequence ID" value="VDK79358.1"/>
    <property type="molecule type" value="Genomic_DNA"/>
</dbReference>
<dbReference type="GO" id="GO:0016020">
    <property type="term" value="C:membrane"/>
    <property type="evidence" value="ECO:0007669"/>
    <property type="project" value="UniProtKB-SubCell"/>
</dbReference>
<dbReference type="InterPro" id="IPR036640">
    <property type="entry name" value="ABC1_TM_sf"/>
</dbReference>
<evidence type="ECO:0000256" key="3">
    <source>
        <dbReference type="ARBA" id="ARBA00022989"/>
    </source>
</evidence>
<dbReference type="Pfam" id="PF00664">
    <property type="entry name" value="ABC_membrane"/>
    <property type="match status" value="1"/>
</dbReference>
<feature type="domain" description="ABC transmembrane type-1" evidence="5">
    <location>
        <begin position="29"/>
        <end position="121"/>
    </location>
</feature>
<reference evidence="6 7" key="1">
    <citation type="submission" date="2018-11" db="EMBL/GenBank/DDBJ databases">
        <authorList>
            <consortium name="Pathogen Informatics"/>
        </authorList>
    </citation>
    <scope>NUCLEOTIDE SEQUENCE [LARGE SCALE GENOMIC DNA]</scope>
</reference>
<dbReference type="PROSITE" id="PS50929">
    <property type="entry name" value="ABC_TM1F"/>
    <property type="match status" value="1"/>
</dbReference>
<dbReference type="GO" id="GO:0015421">
    <property type="term" value="F:ABC-type oligopeptide transporter activity"/>
    <property type="evidence" value="ECO:0007669"/>
    <property type="project" value="TreeGrafter"/>
</dbReference>
<evidence type="ECO:0000256" key="2">
    <source>
        <dbReference type="ARBA" id="ARBA00022692"/>
    </source>
</evidence>
<accession>A0A3P6UJH0</accession>
<evidence type="ECO:0000259" key="5">
    <source>
        <dbReference type="PROSITE" id="PS50929"/>
    </source>
</evidence>
<dbReference type="GO" id="GO:0005524">
    <property type="term" value="F:ATP binding"/>
    <property type="evidence" value="ECO:0007669"/>
    <property type="project" value="InterPro"/>
</dbReference>
<keyword evidence="2" id="KW-0812">Transmembrane</keyword>
<dbReference type="PANTHER" id="PTHR43394:SF1">
    <property type="entry name" value="ATP-BINDING CASSETTE SUB-FAMILY B MEMBER 10, MITOCHONDRIAL"/>
    <property type="match status" value="1"/>
</dbReference>
<evidence type="ECO:0000313" key="7">
    <source>
        <dbReference type="Proteomes" id="UP000271889"/>
    </source>
</evidence>
<evidence type="ECO:0000313" key="6">
    <source>
        <dbReference type="EMBL" id="VDK79358.1"/>
    </source>
</evidence>